<feature type="compositionally biased region" description="Basic and acidic residues" evidence="1">
    <location>
        <begin position="38"/>
        <end position="52"/>
    </location>
</feature>
<feature type="region of interest" description="Disordered" evidence="1">
    <location>
        <begin position="1"/>
        <end position="52"/>
    </location>
</feature>
<proteinExistence type="predicted"/>
<protein>
    <submittedName>
        <fullName evidence="2">Uncharacterized protein</fullName>
    </submittedName>
</protein>
<evidence type="ECO:0000313" key="2">
    <source>
        <dbReference type="EMBL" id="EFE30907.1"/>
    </source>
</evidence>
<dbReference type="Proteomes" id="UP000008866">
    <property type="component" value="Unassembled WGS sequence"/>
</dbReference>
<keyword evidence="3" id="KW-1185">Reference proteome</keyword>
<dbReference type="EMBL" id="ABSU01000025">
    <property type="protein sequence ID" value="EFE30907.1"/>
    <property type="molecule type" value="Genomic_DNA"/>
</dbReference>
<dbReference type="OrthoDB" id="4173645at2759"/>
<sequence>MDLGKRCGSPESPKRKKRKTKHALRPRSASVPARSRAPRPETAPEPKAGDPLTKEALDALDKFVMANPSAEALNERESGTKMKLRYAPDYFTACDFVAQCEMQEIAENGGFDMSGLRIALHDRTHDYACIEVPKGEEDYAAEQFADNEDDGAVCGDDKDGKARDIDDTQVEGAVDIEGNMTGNRTIELASKEAWLGARGMVLDTAADGRLELRPPTRPSSSESDEEDEEDEDPMVGLPIYFSDPANLNLNDFIQVRAAIEETAVIMRSLFGRLQMLENENED</sequence>
<evidence type="ECO:0000256" key="1">
    <source>
        <dbReference type="SAM" id="MobiDB-lite"/>
    </source>
</evidence>
<gene>
    <name evidence="2" type="ORF">ARB_02100</name>
</gene>
<accession>D4B0X2</accession>
<dbReference type="KEGG" id="abe:ARB_02100"/>
<feature type="compositionally biased region" description="Acidic residues" evidence="1">
    <location>
        <begin position="222"/>
        <end position="233"/>
    </location>
</feature>
<dbReference type="OMA" id="RTHDYAC"/>
<dbReference type="HOGENOM" id="CLU_1008980_0_0_1"/>
<evidence type="ECO:0000313" key="3">
    <source>
        <dbReference type="Proteomes" id="UP000008866"/>
    </source>
</evidence>
<feature type="compositionally biased region" description="Low complexity" evidence="1">
    <location>
        <begin position="26"/>
        <end position="35"/>
    </location>
</feature>
<dbReference type="RefSeq" id="XP_003011547.1">
    <property type="nucleotide sequence ID" value="XM_003011501.1"/>
</dbReference>
<reference evidence="3" key="1">
    <citation type="journal article" date="2011" name="Genome Biol.">
        <title>Comparative and functional genomics provide insights into the pathogenicity of dermatophytic fungi.</title>
        <authorList>
            <person name="Burmester A."/>
            <person name="Shelest E."/>
            <person name="Gloeckner G."/>
            <person name="Heddergott C."/>
            <person name="Schindler S."/>
            <person name="Staib P."/>
            <person name="Heidel A."/>
            <person name="Felder M."/>
            <person name="Petzold A."/>
            <person name="Szafranski K."/>
            <person name="Feuermann M."/>
            <person name="Pedruzzi I."/>
            <person name="Priebe S."/>
            <person name="Groth M."/>
            <person name="Winkler R."/>
            <person name="Li W."/>
            <person name="Kniemeyer O."/>
            <person name="Schroeckh V."/>
            <person name="Hertweck C."/>
            <person name="Hube B."/>
            <person name="White T.C."/>
            <person name="Platzer M."/>
            <person name="Guthke R."/>
            <person name="Heitman J."/>
            <person name="Woestemeyer J."/>
            <person name="Zipfel P.F."/>
            <person name="Monod M."/>
            <person name="Brakhage A.A."/>
        </authorList>
    </citation>
    <scope>NUCLEOTIDE SEQUENCE [LARGE SCALE GENOMIC DNA]</scope>
    <source>
        <strain evidence="3">ATCC MYA-4681 / CBS 112371</strain>
    </source>
</reference>
<dbReference type="GeneID" id="9523317"/>
<dbReference type="eggNOG" id="ENOG502T3A1">
    <property type="taxonomic scope" value="Eukaryota"/>
</dbReference>
<organism evidence="2 3">
    <name type="scientific">Arthroderma benhamiae (strain ATCC MYA-4681 / CBS 112371)</name>
    <name type="common">Trichophyton mentagrophytes</name>
    <dbReference type="NCBI Taxonomy" id="663331"/>
    <lineage>
        <taxon>Eukaryota</taxon>
        <taxon>Fungi</taxon>
        <taxon>Dikarya</taxon>
        <taxon>Ascomycota</taxon>
        <taxon>Pezizomycotina</taxon>
        <taxon>Eurotiomycetes</taxon>
        <taxon>Eurotiomycetidae</taxon>
        <taxon>Onygenales</taxon>
        <taxon>Arthrodermataceae</taxon>
        <taxon>Trichophyton</taxon>
    </lineage>
</organism>
<feature type="region of interest" description="Disordered" evidence="1">
    <location>
        <begin position="206"/>
        <end position="238"/>
    </location>
</feature>
<comment type="caution">
    <text evidence="2">The sequence shown here is derived from an EMBL/GenBank/DDBJ whole genome shotgun (WGS) entry which is preliminary data.</text>
</comment>
<dbReference type="AlphaFoldDB" id="D4B0X2"/>
<feature type="compositionally biased region" description="Basic residues" evidence="1">
    <location>
        <begin position="14"/>
        <end position="25"/>
    </location>
</feature>
<name>D4B0X2_ARTBC</name>